<organism evidence="1">
    <name type="scientific">Lepeophtheirus salmonis</name>
    <name type="common">Salmon louse</name>
    <name type="synonym">Caligus salmonis</name>
    <dbReference type="NCBI Taxonomy" id="72036"/>
    <lineage>
        <taxon>Eukaryota</taxon>
        <taxon>Metazoa</taxon>
        <taxon>Ecdysozoa</taxon>
        <taxon>Arthropoda</taxon>
        <taxon>Crustacea</taxon>
        <taxon>Multicrustacea</taxon>
        <taxon>Hexanauplia</taxon>
        <taxon>Copepoda</taxon>
        <taxon>Siphonostomatoida</taxon>
        <taxon>Caligidae</taxon>
        <taxon>Lepeophtheirus</taxon>
    </lineage>
</organism>
<sequence>MGYHSNSTINRYLWSMIFNKGSAFFYHFCCQMIHEPFLICSKLLSFF</sequence>
<evidence type="ECO:0000313" key="1">
    <source>
        <dbReference type="EMBL" id="CDW36116.1"/>
    </source>
</evidence>
<reference evidence="1" key="1">
    <citation type="submission" date="2014-05" db="EMBL/GenBank/DDBJ databases">
        <authorList>
            <person name="Chronopoulou M."/>
        </authorList>
    </citation>
    <scope>NUCLEOTIDE SEQUENCE</scope>
    <source>
        <tissue evidence="1">Whole organism</tissue>
    </source>
</reference>
<proteinExistence type="predicted"/>
<dbReference type="EMBL" id="HACA01018755">
    <property type="protein sequence ID" value="CDW36116.1"/>
    <property type="molecule type" value="Transcribed_RNA"/>
</dbReference>
<protein>
    <submittedName>
        <fullName evidence="1">Uncharacterized protein</fullName>
    </submittedName>
</protein>
<name>A0A0K2UEJ8_LEPSM</name>
<accession>A0A0K2UEJ8</accession>
<dbReference type="AlphaFoldDB" id="A0A0K2UEJ8"/>